<comment type="caution">
    <text evidence="1">The sequence shown here is derived from an EMBL/GenBank/DDBJ whole genome shotgun (WGS) entry which is preliminary data.</text>
</comment>
<proteinExistence type="predicted"/>
<organism evidence="1 2">
    <name type="scientific">Phaeomoniella chlamydospora</name>
    <name type="common">Phaeoacremonium chlamydosporum</name>
    <dbReference type="NCBI Taxonomy" id="158046"/>
    <lineage>
        <taxon>Eukaryota</taxon>
        <taxon>Fungi</taxon>
        <taxon>Dikarya</taxon>
        <taxon>Ascomycota</taxon>
        <taxon>Pezizomycotina</taxon>
        <taxon>Eurotiomycetes</taxon>
        <taxon>Chaetothyriomycetidae</taxon>
        <taxon>Phaeomoniellales</taxon>
        <taxon>Phaeomoniellaceae</taxon>
        <taxon>Phaeomoniella</taxon>
    </lineage>
</organism>
<dbReference type="Proteomes" id="UP000053317">
    <property type="component" value="Unassembled WGS sequence"/>
</dbReference>
<sequence>MAEPVFRAVRSDDTEHDITEGELYRYTRHRWLYNEAYHLSQRYLKFNLQELLKAASIAIDVKGFVRCTKILKCKEGLNNKVFLLTMTNGIEICAKLPHPGAGPSFYTTASEVATHHFLRDVLNISTPRIIAWSADRNNPVGAEYILEEKAQGEQLGKLWQDWHEWPMRARAGVIEQVVQMEHILASTKFAKSGSIYFREDIAGSDPLAVISPMDSTVLERFTIGPLVEHRLWRGERAVMDLNRGPYNDAHELVEAIAMNEKKYISLYAHSRMNYARSVTGYEQPKDAIDLLDRYLQLTPAMVPPKHEADIHSATLWHPDLHLNNVFVDPKSKRINQVIDWQSAAVLPFFHQCRVPPMFRHPRPIDDDLNTLQKRPGNYKDLNQDEKKQIDILIASEGIHKYYLGTTHNQNQRHWVALQLKDDLRTQPAHIVPNIWEESNVFYLRRALLRIVGAWEDLCLDRGPCPVTFTDEELAQHAQEAENMEAVSGVLTLFRDRWGLPPDGSVESAGYEEVKAELSQMREAFIEAADNEEDKFLAEKLWPYQDTDERPKRETSHRGLYKEFKYDIRGKVSEFEAELEFFSGGGKLIWFKR</sequence>
<dbReference type="GO" id="GO:0005739">
    <property type="term" value="C:mitochondrion"/>
    <property type="evidence" value="ECO:0007669"/>
    <property type="project" value="TreeGrafter"/>
</dbReference>
<accession>A0A0G2FV53</accession>
<dbReference type="AlphaFoldDB" id="A0A0G2FV53"/>
<reference evidence="1 2" key="1">
    <citation type="submission" date="2015-05" db="EMBL/GenBank/DDBJ databases">
        <title>Distinctive expansion of gene families associated with plant cell wall degradation and secondary metabolism in the genomes of grapevine trunk pathogens.</title>
        <authorList>
            <person name="Lawrence D.P."/>
            <person name="Travadon R."/>
            <person name="Rolshausen P.E."/>
            <person name="Baumgartner K."/>
        </authorList>
    </citation>
    <scope>NUCLEOTIDE SEQUENCE [LARGE SCALE GENOMIC DNA]</scope>
    <source>
        <strain evidence="1">UCRPC4</strain>
    </source>
</reference>
<protein>
    <submittedName>
        <fullName evidence="1">Putative phosphotransferase enzyme family protein</fullName>
    </submittedName>
</protein>
<gene>
    <name evidence="1" type="ORF">UCRPC4_g06146</name>
</gene>
<reference evidence="1 2" key="2">
    <citation type="submission" date="2015-05" db="EMBL/GenBank/DDBJ databases">
        <authorList>
            <person name="Morales-Cruz A."/>
            <person name="Amrine K.C."/>
            <person name="Cantu D."/>
        </authorList>
    </citation>
    <scope>NUCLEOTIDE SEQUENCE [LARGE SCALE GENOMIC DNA]</scope>
    <source>
        <strain evidence="1">UCRPC4</strain>
    </source>
</reference>
<evidence type="ECO:0000313" key="2">
    <source>
        <dbReference type="Proteomes" id="UP000053317"/>
    </source>
</evidence>
<keyword evidence="1" id="KW-0808">Transferase</keyword>
<name>A0A0G2FV53_PHACM</name>
<dbReference type="Gene3D" id="3.90.1200.10">
    <property type="match status" value="1"/>
</dbReference>
<dbReference type="GO" id="GO:0016740">
    <property type="term" value="F:transferase activity"/>
    <property type="evidence" value="ECO:0007669"/>
    <property type="project" value="UniProtKB-KW"/>
</dbReference>
<keyword evidence="2" id="KW-1185">Reference proteome</keyword>
<dbReference type="PANTHER" id="PTHR36091">
    <property type="entry name" value="ALTERED INHERITANCE OF MITOCHONDRIA PROTEIN 9, MITOCHONDRIAL"/>
    <property type="match status" value="1"/>
</dbReference>
<dbReference type="OrthoDB" id="4200494at2759"/>
<dbReference type="PANTHER" id="PTHR36091:SF2">
    <property type="entry name" value="AMINOGLYCOSIDE PHOSPHOTRANSFERASE DOMAIN-CONTAINING PROTEIN"/>
    <property type="match status" value="1"/>
</dbReference>
<evidence type="ECO:0000313" key="1">
    <source>
        <dbReference type="EMBL" id="KKY15778.1"/>
    </source>
</evidence>
<dbReference type="InterPro" id="IPR051035">
    <property type="entry name" value="Mito_inheritance_9"/>
</dbReference>
<dbReference type="EMBL" id="LCWF01000174">
    <property type="protein sequence ID" value="KKY15778.1"/>
    <property type="molecule type" value="Genomic_DNA"/>
</dbReference>
<dbReference type="SUPFAM" id="SSF56112">
    <property type="entry name" value="Protein kinase-like (PK-like)"/>
    <property type="match status" value="1"/>
</dbReference>
<dbReference type="InterPro" id="IPR011009">
    <property type="entry name" value="Kinase-like_dom_sf"/>
</dbReference>